<organism evidence="3 4">
    <name type="scientific">Anaeromyxobacter oryzae</name>
    <dbReference type="NCBI Taxonomy" id="2918170"/>
    <lineage>
        <taxon>Bacteria</taxon>
        <taxon>Pseudomonadati</taxon>
        <taxon>Myxococcota</taxon>
        <taxon>Myxococcia</taxon>
        <taxon>Myxococcales</taxon>
        <taxon>Cystobacterineae</taxon>
        <taxon>Anaeromyxobacteraceae</taxon>
        <taxon>Anaeromyxobacter</taxon>
    </lineage>
</organism>
<name>A0ABM7WP77_9BACT</name>
<feature type="region of interest" description="Disordered" evidence="1">
    <location>
        <begin position="203"/>
        <end position="288"/>
    </location>
</feature>
<feature type="region of interest" description="Disordered" evidence="1">
    <location>
        <begin position="136"/>
        <end position="157"/>
    </location>
</feature>
<feature type="compositionally biased region" description="Pro residues" evidence="1">
    <location>
        <begin position="272"/>
        <end position="288"/>
    </location>
</feature>
<dbReference type="Proteomes" id="UP001162891">
    <property type="component" value="Chromosome"/>
</dbReference>
<feature type="signal peptide" evidence="2">
    <location>
        <begin position="1"/>
        <end position="23"/>
    </location>
</feature>
<reference evidence="4" key="1">
    <citation type="journal article" date="2022" name="Int. J. Syst. Evol. Microbiol.">
        <title>Anaeromyxobacter oryzae sp. nov., Anaeromyxobacter diazotrophicus sp. nov. and Anaeromyxobacter paludicola sp. nov., isolated from paddy soils.</title>
        <authorList>
            <person name="Itoh H."/>
            <person name="Xu Z."/>
            <person name="Mise K."/>
            <person name="Masuda Y."/>
            <person name="Ushijima N."/>
            <person name="Hayakawa C."/>
            <person name="Shiratori Y."/>
            <person name="Senoo K."/>
        </authorList>
    </citation>
    <scope>NUCLEOTIDE SEQUENCE [LARGE SCALE GENOMIC DNA]</scope>
    <source>
        <strain evidence="4">Red232</strain>
    </source>
</reference>
<keyword evidence="2" id="KW-0732">Signal</keyword>
<evidence type="ECO:0000313" key="4">
    <source>
        <dbReference type="Proteomes" id="UP001162891"/>
    </source>
</evidence>
<evidence type="ECO:0000256" key="2">
    <source>
        <dbReference type="SAM" id="SignalP"/>
    </source>
</evidence>
<keyword evidence="4" id="KW-1185">Reference proteome</keyword>
<evidence type="ECO:0000256" key="1">
    <source>
        <dbReference type="SAM" id="MobiDB-lite"/>
    </source>
</evidence>
<dbReference type="RefSeq" id="WP_248357652.1">
    <property type="nucleotide sequence ID" value="NZ_AP025591.1"/>
</dbReference>
<evidence type="ECO:0008006" key="5">
    <source>
        <dbReference type="Google" id="ProtNLM"/>
    </source>
</evidence>
<feature type="chain" id="PRO_5047278103" description="Lipoprotein" evidence="2">
    <location>
        <begin position="24"/>
        <end position="288"/>
    </location>
</feature>
<feature type="compositionally biased region" description="Low complexity" evidence="1">
    <location>
        <begin position="224"/>
        <end position="260"/>
    </location>
</feature>
<dbReference type="PROSITE" id="PS51257">
    <property type="entry name" value="PROKAR_LIPOPROTEIN"/>
    <property type="match status" value="1"/>
</dbReference>
<accession>A0ABM7WP77</accession>
<feature type="compositionally biased region" description="Low complexity" evidence="1">
    <location>
        <begin position="67"/>
        <end position="105"/>
    </location>
</feature>
<feature type="compositionally biased region" description="Polar residues" evidence="1">
    <location>
        <begin position="32"/>
        <end position="50"/>
    </location>
</feature>
<gene>
    <name evidence="3" type="ORF">AMOR_02560</name>
</gene>
<proteinExistence type="predicted"/>
<evidence type="ECO:0000313" key="3">
    <source>
        <dbReference type="EMBL" id="BDG01260.1"/>
    </source>
</evidence>
<feature type="compositionally biased region" description="Polar residues" evidence="1">
    <location>
        <begin position="203"/>
        <end position="214"/>
    </location>
</feature>
<protein>
    <recommendedName>
        <fullName evidence="5">Lipoprotein</fullName>
    </recommendedName>
</protein>
<feature type="region of interest" description="Disordered" evidence="1">
    <location>
        <begin position="24"/>
        <end position="105"/>
    </location>
</feature>
<dbReference type="EMBL" id="AP025591">
    <property type="protein sequence ID" value="BDG01260.1"/>
    <property type="molecule type" value="Genomic_DNA"/>
</dbReference>
<sequence>MGTTRRWALPCAGLLAMAGTGCASMRGEKSEASNPTANRVQAQQETSQKALESANDAQKKAADQEQKAAQAQAQVQKDQQQLTQDQQKAEQQQAKAQQTQQQANQLTQQSSQQAQQAQQQASQTLAEQGQQVRRGELTVAGQVTRASSNQLAVRSRSGDDMSFRITNQTQILLDGQPASAADIQQGADARVAYEAGGTVPTATHVQVMSGNPTGSRAGAGASQPGSDTGTGSSGAPGASARSPGSDTSGTGSSSTTAQPPGGAGTGASQRSAPPPQDGVPQPQPGDKL</sequence>
<feature type="compositionally biased region" description="Basic and acidic residues" evidence="1">
    <location>
        <begin position="57"/>
        <end position="66"/>
    </location>
</feature>